<reference evidence="1" key="1">
    <citation type="submission" date="2022-07" db="EMBL/GenBank/DDBJ databases">
        <title>Phylogenomic reconstructions and comparative analyses of Kickxellomycotina fungi.</title>
        <authorList>
            <person name="Reynolds N.K."/>
            <person name="Stajich J.E."/>
            <person name="Barry K."/>
            <person name="Grigoriev I.V."/>
            <person name="Crous P."/>
            <person name="Smith M.E."/>
        </authorList>
    </citation>
    <scope>NUCLEOTIDE SEQUENCE</scope>
    <source>
        <strain evidence="1">BCRC 34191</strain>
    </source>
</reference>
<organism evidence="1 2">
    <name type="scientific">Coemansia linderi</name>
    <dbReference type="NCBI Taxonomy" id="2663919"/>
    <lineage>
        <taxon>Eukaryota</taxon>
        <taxon>Fungi</taxon>
        <taxon>Fungi incertae sedis</taxon>
        <taxon>Zoopagomycota</taxon>
        <taxon>Kickxellomycotina</taxon>
        <taxon>Kickxellomycetes</taxon>
        <taxon>Kickxellales</taxon>
        <taxon>Kickxellaceae</taxon>
        <taxon>Coemansia</taxon>
    </lineage>
</organism>
<gene>
    <name evidence="1" type="ORF">GGI18_003551</name>
</gene>
<comment type="caution">
    <text evidence="1">The sequence shown here is derived from an EMBL/GenBank/DDBJ whole genome shotgun (WGS) entry which is preliminary data.</text>
</comment>
<dbReference type="Proteomes" id="UP001140066">
    <property type="component" value="Unassembled WGS sequence"/>
</dbReference>
<sequence length="390" mass="44396">MLKVDKKIDDIDGLRKWMSETPMPRTSSSRDTLDHLRSLYRSEYFRKHMCLNLDLHTRIDRWSMYKQQQAVIAHICHYLTEGLDCERATLCFGDATFNTSSRGHMASPSSMRQFVDYLRRDGWHVITVWEFNTSQVCSRCHHELKSGEFPYRLCNVGSFADGHAFCHRPTNNHSVKRCTRCRTIWNRGFNAALNIAYLGMLQYYQRQRPLHFRKGLSKPPAYVARQMAQAAERAAAAFSSETAAPVAPETAETAVASVAPATDVAPVAPVAPVDGAEAVLSNNKRRLLMHRETRKKRAKARRELRRAEVLSITAFPKDYIQRLAKACPAPDPETERQKAYNRVKKGEEKRADKKEESKKPTIKVKRTADDSATASNESPSKKARKTAPKK</sequence>
<accession>A0ACC1KBX4</accession>
<evidence type="ECO:0000313" key="1">
    <source>
        <dbReference type="EMBL" id="KAJ2783097.1"/>
    </source>
</evidence>
<keyword evidence="2" id="KW-1185">Reference proteome</keyword>
<protein>
    <submittedName>
        <fullName evidence="1">Uncharacterized protein</fullName>
    </submittedName>
</protein>
<proteinExistence type="predicted"/>
<evidence type="ECO:0000313" key="2">
    <source>
        <dbReference type="Proteomes" id="UP001140066"/>
    </source>
</evidence>
<dbReference type="EMBL" id="JANBUK010001274">
    <property type="protein sequence ID" value="KAJ2783097.1"/>
    <property type="molecule type" value="Genomic_DNA"/>
</dbReference>
<name>A0ACC1KBX4_9FUNG</name>